<dbReference type="PANTHER" id="PTHR34512:SF30">
    <property type="entry name" value="OUTER MEMBRANE PROTEIN ASSEMBLY FACTOR BAMB"/>
    <property type="match status" value="1"/>
</dbReference>
<dbReference type="PROSITE" id="PS51318">
    <property type="entry name" value="TAT"/>
    <property type="match status" value="1"/>
</dbReference>
<evidence type="ECO:0000256" key="1">
    <source>
        <dbReference type="SAM" id="MobiDB-lite"/>
    </source>
</evidence>
<dbReference type="eggNOG" id="arCOG02482">
    <property type="taxonomic scope" value="Archaea"/>
</dbReference>
<organism evidence="3 4">
    <name type="scientific">Natronococcus occultus SP4</name>
    <dbReference type="NCBI Taxonomy" id="694430"/>
    <lineage>
        <taxon>Archaea</taxon>
        <taxon>Methanobacteriati</taxon>
        <taxon>Methanobacteriota</taxon>
        <taxon>Stenosarchaea group</taxon>
        <taxon>Halobacteria</taxon>
        <taxon>Halobacteriales</taxon>
        <taxon>Natrialbaceae</taxon>
        <taxon>Natronococcus</taxon>
    </lineage>
</organism>
<dbReference type="SMART" id="SM00564">
    <property type="entry name" value="PQQ"/>
    <property type="match status" value="4"/>
</dbReference>
<dbReference type="InterPro" id="IPR006311">
    <property type="entry name" value="TAT_signal"/>
</dbReference>
<dbReference type="EMBL" id="CP003929">
    <property type="protein sequence ID" value="AGB38362.1"/>
    <property type="molecule type" value="Genomic_DNA"/>
</dbReference>
<dbReference type="PROSITE" id="PS51257">
    <property type="entry name" value="PROKAR_LIPOPROTEIN"/>
    <property type="match status" value="1"/>
</dbReference>
<dbReference type="PANTHER" id="PTHR34512">
    <property type="entry name" value="CELL SURFACE PROTEIN"/>
    <property type="match status" value="1"/>
</dbReference>
<dbReference type="OrthoDB" id="145878at2157"/>
<dbReference type="InterPro" id="IPR018391">
    <property type="entry name" value="PQQ_b-propeller_rpt"/>
</dbReference>
<dbReference type="GeneID" id="14404305"/>
<dbReference type="Gene3D" id="2.130.10.10">
    <property type="entry name" value="YVTN repeat-like/Quinoprotein amine dehydrogenase"/>
    <property type="match status" value="2"/>
</dbReference>
<dbReference type="SUPFAM" id="SSF50998">
    <property type="entry name" value="Quinoprotein alcohol dehydrogenase-like"/>
    <property type="match status" value="2"/>
</dbReference>
<dbReference type="InterPro" id="IPR002372">
    <property type="entry name" value="PQQ_rpt_dom"/>
</dbReference>
<keyword evidence="4" id="KW-1185">Reference proteome</keyword>
<accession>L0JZA9</accession>
<dbReference type="Pfam" id="PF13360">
    <property type="entry name" value="PQQ_2"/>
    <property type="match status" value="1"/>
</dbReference>
<dbReference type="InterPro" id="IPR015943">
    <property type="entry name" value="WD40/YVTN_repeat-like_dom_sf"/>
</dbReference>
<evidence type="ECO:0000259" key="2">
    <source>
        <dbReference type="Pfam" id="PF13360"/>
    </source>
</evidence>
<gene>
    <name evidence="3" type="ORF">Natoc_2598</name>
</gene>
<reference evidence="3 4" key="1">
    <citation type="submission" date="2012-11" db="EMBL/GenBank/DDBJ databases">
        <title>FINISHED of Natronococcus occultus SP4, DSM 3396.</title>
        <authorList>
            <consortium name="DOE Joint Genome Institute"/>
            <person name="Eisen J."/>
            <person name="Huntemann M."/>
            <person name="Wei C.-L."/>
            <person name="Han J."/>
            <person name="Detter J.C."/>
            <person name="Han C."/>
            <person name="Tapia R."/>
            <person name="Chen A."/>
            <person name="Kyrpides N."/>
            <person name="Mavromatis K."/>
            <person name="Markowitz V."/>
            <person name="Szeto E."/>
            <person name="Ivanova N."/>
            <person name="Mikhailova N."/>
            <person name="Ovchinnikova G."/>
            <person name="Pagani I."/>
            <person name="Pati A."/>
            <person name="Goodwin L."/>
            <person name="Nordberg H.P."/>
            <person name="Cantor M.N."/>
            <person name="Hua S.X."/>
            <person name="Woyke T."/>
            <person name="Eisen J."/>
            <person name="Klenk H.-P."/>
            <person name="Klenk H.-P."/>
        </authorList>
    </citation>
    <scope>NUCLEOTIDE SEQUENCE [LARGE SCALE GENOMIC DNA]</scope>
    <source>
        <strain evidence="3 4">SP4</strain>
    </source>
</reference>
<dbReference type="eggNOG" id="arCOG06295">
    <property type="taxonomic scope" value="Archaea"/>
</dbReference>
<proteinExistence type="predicted"/>
<evidence type="ECO:0000313" key="4">
    <source>
        <dbReference type="Proteomes" id="UP000010878"/>
    </source>
</evidence>
<dbReference type="AlphaFoldDB" id="L0JZA9"/>
<sequence length="408" mass="42555">MTPSRRAFLAVVGSGSALLAGCSQFPGDDSGASLEPSEPPESGVDEAPDPRNDVHGADGSWSSFGCNAANTRAVGDGEAPVDGVSERWRVPVAEVGFTEPIVADERVYFVENRGLRVFDADDGSELWTVEDVEKPPLLLEGTVYVATYEGVSALDIDTGNEIWSRELDAPGSVTAPAAIGTHTVSCGIGERVVALDPEDGTERWHRDAFGQLLDHPAALGVRGVAVATEAGMVDAVGERGVAHDRWELPARPSGPLTADTDTVYVPCDDGETYALAVGDGGDTVSKTAWSAETGHVSTGLAVADDVVLAVAGNTLRAIDADSGQRRWEFGVGDSSRTAPIVSRETVFVGGDRLWALDPAPTGDPSDGPAVRFEREFEGSVGRGPVLDDGVLYVVAEVDDGEAALLALE</sequence>
<dbReference type="InterPro" id="IPR011047">
    <property type="entry name" value="Quinoprotein_ADH-like_sf"/>
</dbReference>
<dbReference type="KEGG" id="nou:Natoc_2598"/>
<evidence type="ECO:0000313" key="3">
    <source>
        <dbReference type="EMBL" id="AGB38362.1"/>
    </source>
</evidence>
<dbReference type="Proteomes" id="UP000010878">
    <property type="component" value="Chromosome"/>
</dbReference>
<dbReference type="HOGENOM" id="CLU_027480_4_2_2"/>
<feature type="region of interest" description="Disordered" evidence="1">
    <location>
        <begin position="25"/>
        <end position="60"/>
    </location>
</feature>
<feature type="domain" description="Pyrrolo-quinoline quinone repeat" evidence="2">
    <location>
        <begin position="150"/>
        <end position="359"/>
    </location>
</feature>
<dbReference type="STRING" id="694430.Natoc_2598"/>
<name>L0JZA9_9EURY</name>
<protein>
    <submittedName>
        <fullName evidence="3">WD40-like repeat protein</fullName>
    </submittedName>
</protein>
<dbReference type="RefSeq" id="WP_015321802.1">
    <property type="nucleotide sequence ID" value="NC_019974.1"/>
</dbReference>